<dbReference type="InterPro" id="IPR007405">
    <property type="entry name" value="Phage_KVP40_Orf299"/>
</dbReference>
<dbReference type="PANTHER" id="PTHR39961:SF1">
    <property type="entry name" value="DUF458 DOMAIN-CONTAINING PROTEIN"/>
    <property type="match status" value="1"/>
</dbReference>
<gene>
    <name evidence="1" type="ORF">A2721_01485</name>
</gene>
<name>A0A1F6A1S2_9BACT</name>
<evidence type="ECO:0000313" key="2">
    <source>
        <dbReference type="Proteomes" id="UP000177871"/>
    </source>
</evidence>
<proteinExistence type="predicted"/>
<evidence type="ECO:0008006" key="3">
    <source>
        <dbReference type="Google" id="ProtNLM"/>
    </source>
</evidence>
<dbReference type="AlphaFoldDB" id="A0A1F6A1S2"/>
<evidence type="ECO:0000313" key="1">
    <source>
        <dbReference type="EMBL" id="OGG18514.1"/>
    </source>
</evidence>
<dbReference type="EMBL" id="MFJK01000014">
    <property type="protein sequence ID" value="OGG18514.1"/>
    <property type="molecule type" value="Genomic_DNA"/>
</dbReference>
<accession>A0A1F6A1S2</accession>
<dbReference type="PANTHER" id="PTHR39961">
    <property type="entry name" value="HYPOTHETICAL CYTOSOLIC PROTEIN"/>
    <property type="match status" value="1"/>
</dbReference>
<dbReference type="Pfam" id="PF04308">
    <property type="entry name" value="RNaseH_like"/>
    <property type="match status" value="1"/>
</dbReference>
<organism evidence="1 2">
    <name type="scientific">Candidatus Gottesmanbacteria bacterium RIFCSPHIGHO2_01_FULL_47_48</name>
    <dbReference type="NCBI Taxonomy" id="1798381"/>
    <lineage>
        <taxon>Bacteria</taxon>
        <taxon>Candidatus Gottesmaniibacteriota</taxon>
    </lineage>
</organism>
<sequence>MTDHRIDSFLSPSLGSMSFEELVEQVRVFISKEDNSHFRIIVGTDSELISKGAAHFVSAVVVHHVGHGGVYFWGQVTRDGIKDLRQRMYEEATYSLALAQRLIDEFKKQDLPLEKFLEIHVDVGMGGDTKVMIAEIVGMIRGSGFLCKTKPESFGASSVADRHT</sequence>
<reference evidence="1 2" key="1">
    <citation type="journal article" date="2016" name="Nat. Commun.">
        <title>Thousands of microbial genomes shed light on interconnected biogeochemical processes in an aquifer system.</title>
        <authorList>
            <person name="Anantharaman K."/>
            <person name="Brown C.T."/>
            <person name="Hug L.A."/>
            <person name="Sharon I."/>
            <person name="Castelle C.J."/>
            <person name="Probst A.J."/>
            <person name="Thomas B.C."/>
            <person name="Singh A."/>
            <person name="Wilkins M.J."/>
            <person name="Karaoz U."/>
            <person name="Brodie E.L."/>
            <person name="Williams K.H."/>
            <person name="Hubbard S.S."/>
            <person name="Banfield J.F."/>
        </authorList>
    </citation>
    <scope>NUCLEOTIDE SEQUENCE [LARGE SCALE GENOMIC DNA]</scope>
</reference>
<protein>
    <recommendedName>
        <fullName evidence="3">DUF458 domain-containing protein</fullName>
    </recommendedName>
</protein>
<dbReference type="Proteomes" id="UP000177871">
    <property type="component" value="Unassembled WGS sequence"/>
</dbReference>
<comment type="caution">
    <text evidence="1">The sequence shown here is derived from an EMBL/GenBank/DDBJ whole genome shotgun (WGS) entry which is preliminary data.</text>
</comment>